<dbReference type="PANTHER" id="PTHR10426:SF68">
    <property type="entry name" value="OS07G0614000 PROTEIN"/>
    <property type="match status" value="1"/>
</dbReference>
<dbReference type="PANTHER" id="PTHR10426">
    <property type="entry name" value="STRICTOSIDINE SYNTHASE-RELATED"/>
    <property type="match status" value="1"/>
</dbReference>
<comment type="subcellular location">
    <subcellularLocation>
        <location evidence="1">Vacuole</location>
    </subcellularLocation>
</comment>
<evidence type="ECO:0000256" key="1">
    <source>
        <dbReference type="ARBA" id="ARBA00004116"/>
    </source>
</evidence>
<feature type="domain" description="Strictosidine synthase conserved region" evidence="6">
    <location>
        <begin position="233"/>
        <end position="317"/>
    </location>
</feature>
<reference evidence="7 8" key="2">
    <citation type="journal article" date="2017" name="Nature">
        <title>The Apostasia genome and the evolution of orchids.</title>
        <authorList>
            <person name="Zhang G.Q."/>
            <person name="Liu K.W."/>
            <person name="Li Z."/>
            <person name="Lohaus R."/>
            <person name="Hsiao Y.Y."/>
            <person name="Niu S.C."/>
            <person name="Wang J.Y."/>
            <person name="Lin Y.C."/>
            <person name="Xu Q."/>
            <person name="Chen L.J."/>
            <person name="Yoshida K."/>
            <person name="Fujiwara S."/>
            <person name="Wang Z.W."/>
            <person name="Zhang Y.Q."/>
            <person name="Mitsuda N."/>
            <person name="Wang M."/>
            <person name="Liu G.H."/>
            <person name="Pecoraro L."/>
            <person name="Huang H.X."/>
            <person name="Xiao X.J."/>
            <person name="Lin M."/>
            <person name="Wu X.Y."/>
            <person name="Wu W.L."/>
            <person name="Chen Y.Y."/>
            <person name="Chang S.B."/>
            <person name="Sakamoto S."/>
            <person name="Ohme-Takagi M."/>
            <person name="Yagi M."/>
            <person name="Zeng S.J."/>
            <person name="Shen C.Y."/>
            <person name="Yeh C.M."/>
            <person name="Luo Y.B."/>
            <person name="Tsai W.C."/>
            <person name="Van de Peer Y."/>
            <person name="Liu Z.J."/>
        </authorList>
    </citation>
    <scope>NUCLEOTIDE SEQUENCE [LARGE SCALE GENOMIC DNA]</scope>
    <source>
        <tissue evidence="7">The whole plant</tissue>
    </source>
</reference>
<evidence type="ECO:0000256" key="2">
    <source>
        <dbReference type="ARBA" id="ARBA00009191"/>
    </source>
</evidence>
<feature type="chain" id="PRO_5014122436" evidence="5">
    <location>
        <begin position="26"/>
        <end position="439"/>
    </location>
</feature>
<comment type="similarity">
    <text evidence="2">Belongs to the strictosidine synthase family.</text>
</comment>
<dbReference type="FunFam" id="2.120.10.30:FF:000066">
    <property type="entry name" value="ABC transporter permease protein"/>
    <property type="match status" value="1"/>
</dbReference>
<evidence type="ECO:0000256" key="3">
    <source>
        <dbReference type="ARBA" id="ARBA00022554"/>
    </source>
</evidence>
<dbReference type="STRING" id="906689.A0A2I0XAK8"/>
<gene>
    <name evidence="7" type="primary">SS1</name>
    <name evidence="7" type="ORF">MA16_Dca019567</name>
</gene>
<evidence type="ECO:0000256" key="4">
    <source>
        <dbReference type="ARBA" id="ARBA00023180"/>
    </source>
</evidence>
<protein>
    <submittedName>
        <fullName evidence="7">Strictosidine synthase 1</fullName>
    </submittedName>
</protein>
<reference evidence="7 8" key="1">
    <citation type="journal article" date="2016" name="Sci. Rep.">
        <title>The Dendrobium catenatum Lindl. genome sequence provides insights into polysaccharide synthase, floral development and adaptive evolution.</title>
        <authorList>
            <person name="Zhang G.Q."/>
            <person name="Xu Q."/>
            <person name="Bian C."/>
            <person name="Tsai W.C."/>
            <person name="Yeh C.M."/>
            <person name="Liu K.W."/>
            <person name="Yoshida K."/>
            <person name="Zhang L.S."/>
            <person name="Chang S.B."/>
            <person name="Chen F."/>
            <person name="Shi Y."/>
            <person name="Su Y.Y."/>
            <person name="Zhang Y.Q."/>
            <person name="Chen L.J."/>
            <person name="Yin Y."/>
            <person name="Lin M."/>
            <person name="Huang H."/>
            <person name="Deng H."/>
            <person name="Wang Z.W."/>
            <person name="Zhu S.L."/>
            <person name="Zhao X."/>
            <person name="Deng C."/>
            <person name="Niu S.C."/>
            <person name="Huang J."/>
            <person name="Wang M."/>
            <person name="Liu G.H."/>
            <person name="Yang H.J."/>
            <person name="Xiao X.J."/>
            <person name="Hsiao Y.Y."/>
            <person name="Wu W.L."/>
            <person name="Chen Y.Y."/>
            <person name="Mitsuda N."/>
            <person name="Ohme-Takagi M."/>
            <person name="Luo Y.B."/>
            <person name="Van de Peer Y."/>
            <person name="Liu Z.J."/>
        </authorList>
    </citation>
    <scope>NUCLEOTIDE SEQUENCE [LARGE SCALE GENOMIC DNA]</scope>
    <source>
        <tissue evidence="7">The whole plant</tissue>
    </source>
</reference>
<dbReference type="InterPro" id="IPR011042">
    <property type="entry name" value="6-blade_b-propeller_TolB-like"/>
</dbReference>
<name>A0A2I0XAK8_9ASPA</name>
<dbReference type="SUPFAM" id="SSF63829">
    <property type="entry name" value="Calcium-dependent phosphotriesterase"/>
    <property type="match status" value="1"/>
</dbReference>
<keyword evidence="3" id="KW-0926">Vacuole</keyword>
<evidence type="ECO:0000313" key="8">
    <source>
        <dbReference type="Proteomes" id="UP000233837"/>
    </source>
</evidence>
<feature type="signal peptide" evidence="5">
    <location>
        <begin position="1"/>
        <end position="25"/>
    </location>
</feature>
<dbReference type="InterPro" id="IPR018119">
    <property type="entry name" value="Strictosidine_synth_cons-reg"/>
</dbReference>
<sequence>MSWRIIVASASLVFLLSLVLHVALHSPISPLPLALPSSSFPPNNLLKQEVSTKPSVSRLQLCSSRLCSFCKFFNYKNQQNTGSLTTKIFTDYRCFTPLLFTGSVSNCDSAVAVDKRKSSSLRAALRNSAASSCGVEKLGEGSLILPEDICVGKDGKLYAATRDGWIKRMHSNGSWEDWKMIGGSSLLGLAPSLDGDIIVCDAYKGLLKVGEGGLNVLATENKFCYKSFADDAIEASDGSIYFSDASSKFGFDNWFLDLLEARSNGRLLKYDPLKKKTSVVLANLSFPNGVALSPNEDYLLVSETWKFRCLKYWLKGELKGSTEVFIDNLPGGPDNINLAPDGSFWIALIQIRSRWLDLIHKSPLAKLVMAAFPKAVELIKPMKNRAMVVNVESDGKIRRMLDDYDGGVISTVTSALEHEGHLYLGNLRSNFIGKLPLKG</sequence>
<dbReference type="GO" id="GO:0012505">
    <property type="term" value="C:endomembrane system"/>
    <property type="evidence" value="ECO:0007669"/>
    <property type="project" value="TreeGrafter"/>
</dbReference>
<evidence type="ECO:0000313" key="7">
    <source>
        <dbReference type="EMBL" id="PKU84930.1"/>
    </source>
</evidence>
<evidence type="ECO:0000259" key="6">
    <source>
        <dbReference type="Pfam" id="PF03088"/>
    </source>
</evidence>
<dbReference type="Proteomes" id="UP000233837">
    <property type="component" value="Unassembled WGS sequence"/>
</dbReference>
<keyword evidence="8" id="KW-1185">Reference proteome</keyword>
<dbReference type="Pfam" id="PF03088">
    <property type="entry name" value="Str_synth"/>
    <property type="match status" value="1"/>
</dbReference>
<dbReference type="GO" id="GO:0016787">
    <property type="term" value="F:hydrolase activity"/>
    <property type="evidence" value="ECO:0007669"/>
    <property type="project" value="TreeGrafter"/>
</dbReference>
<proteinExistence type="inferred from homology"/>
<accession>A0A2I0XAK8</accession>
<keyword evidence="4" id="KW-0325">Glycoprotein</keyword>
<dbReference type="EMBL" id="KZ502020">
    <property type="protein sequence ID" value="PKU84930.1"/>
    <property type="molecule type" value="Genomic_DNA"/>
</dbReference>
<organism evidence="7 8">
    <name type="scientific">Dendrobium catenatum</name>
    <dbReference type="NCBI Taxonomy" id="906689"/>
    <lineage>
        <taxon>Eukaryota</taxon>
        <taxon>Viridiplantae</taxon>
        <taxon>Streptophyta</taxon>
        <taxon>Embryophyta</taxon>
        <taxon>Tracheophyta</taxon>
        <taxon>Spermatophyta</taxon>
        <taxon>Magnoliopsida</taxon>
        <taxon>Liliopsida</taxon>
        <taxon>Asparagales</taxon>
        <taxon>Orchidaceae</taxon>
        <taxon>Epidendroideae</taxon>
        <taxon>Malaxideae</taxon>
        <taxon>Dendrobiinae</taxon>
        <taxon>Dendrobium</taxon>
    </lineage>
</organism>
<dbReference type="AlphaFoldDB" id="A0A2I0XAK8"/>
<keyword evidence="5" id="KW-0732">Signal</keyword>
<evidence type="ECO:0000256" key="5">
    <source>
        <dbReference type="SAM" id="SignalP"/>
    </source>
</evidence>
<dbReference type="Gene3D" id="2.120.10.30">
    <property type="entry name" value="TolB, C-terminal domain"/>
    <property type="match status" value="1"/>
</dbReference>
<dbReference type="GO" id="GO:0005773">
    <property type="term" value="C:vacuole"/>
    <property type="evidence" value="ECO:0007669"/>
    <property type="project" value="UniProtKB-SubCell"/>
</dbReference>
<dbReference type="Pfam" id="PF20067">
    <property type="entry name" value="SSL_N"/>
    <property type="match status" value="1"/>
</dbReference>